<dbReference type="STRING" id="995062.SAMN04489718_1737"/>
<feature type="compositionally biased region" description="Acidic residues" evidence="1">
    <location>
        <begin position="128"/>
        <end position="138"/>
    </location>
</feature>
<dbReference type="CDD" id="cd00093">
    <property type="entry name" value="HTH_XRE"/>
    <property type="match status" value="1"/>
</dbReference>
<gene>
    <name evidence="3" type="ORF">SAMN04489718_1737</name>
</gene>
<feature type="domain" description="HTH cro/C1-type" evidence="2">
    <location>
        <begin position="13"/>
        <end position="67"/>
    </location>
</feature>
<dbReference type="SUPFAM" id="SSF47413">
    <property type="entry name" value="lambda repressor-like DNA-binding domains"/>
    <property type="match status" value="1"/>
</dbReference>
<proteinExistence type="predicted"/>
<dbReference type="Gene3D" id="1.10.260.40">
    <property type="entry name" value="lambda repressor-like DNA-binding domains"/>
    <property type="match status" value="1"/>
</dbReference>
<dbReference type="InterPro" id="IPR001387">
    <property type="entry name" value="Cro/C1-type_HTH"/>
</dbReference>
<dbReference type="SMART" id="SM00530">
    <property type="entry name" value="HTH_XRE"/>
    <property type="match status" value="1"/>
</dbReference>
<dbReference type="RefSeq" id="WP_092522308.1">
    <property type="nucleotide sequence ID" value="NZ_FNKO01000001.1"/>
</dbReference>
<keyword evidence="4" id="KW-1185">Reference proteome</keyword>
<dbReference type="OrthoDB" id="3188736at2"/>
<feature type="compositionally biased region" description="Polar residues" evidence="1">
    <location>
        <begin position="147"/>
        <end position="166"/>
    </location>
</feature>
<evidence type="ECO:0000259" key="2">
    <source>
        <dbReference type="PROSITE" id="PS50943"/>
    </source>
</evidence>
<dbReference type="AlphaFoldDB" id="A0A1H1ATZ7"/>
<dbReference type="Pfam" id="PF13560">
    <property type="entry name" value="HTH_31"/>
    <property type="match status" value="1"/>
</dbReference>
<dbReference type="GO" id="GO:0003677">
    <property type="term" value="F:DNA binding"/>
    <property type="evidence" value="ECO:0007669"/>
    <property type="project" value="InterPro"/>
</dbReference>
<evidence type="ECO:0000313" key="4">
    <source>
        <dbReference type="Proteomes" id="UP000199301"/>
    </source>
</evidence>
<accession>A0A1H1ATZ7</accession>
<dbReference type="InterPro" id="IPR010982">
    <property type="entry name" value="Lambda_DNA-bd_dom_sf"/>
</dbReference>
<reference evidence="4" key="1">
    <citation type="submission" date="2016-10" db="EMBL/GenBank/DDBJ databases">
        <authorList>
            <person name="Varghese N."/>
            <person name="Submissions S."/>
        </authorList>
    </citation>
    <scope>NUCLEOTIDE SEQUENCE [LARGE SCALE GENOMIC DNA]</scope>
    <source>
        <strain evidence="4">DSM 45459</strain>
    </source>
</reference>
<name>A0A1H1ATZ7_9ACTN</name>
<feature type="region of interest" description="Disordered" evidence="1">
    <location>
        <begin position="115"/>
        <end position="166"/>
    </location>
</feature>
<dbReference type="EMBL" id="FNKO01000001">
    <property type="protein sequence ID" value="SDQ43208.1"/>
    <property type="molecule type" value="Genomic_DNA"/>
</dbReference>
<evidence type="ECO:0000313" key="3">
    <source>
        <dbReference type="EMBL" id="SDQ43208.1"/>
    </source>
</evidence>
<dbReference type="Proteomes" id="UP000199301">
    <property type="component" value="Unassembled WGS sequence"/>
</dbReference>
<dbReference type="PROSITE" id="PS50943">
    <property type="entry name" value="HTH_CROC1"/>
    <property type="match status" value="1"/>
</dbReference>
<sequence>MTVLLREAVGERLRRARAAQSRTLREVSRAARVSLGYLSEVERGRKEASSELLGSICDALDLPLPELLVTVAGDLDSPETVVAPSVVEQTAPAELEGGRLVPSLIDSELAEAGMVDGEPEGAQVYSESDSESFEEETDQQDRRLQPMLSQRINPPNRTSSGVVVAA</sequence>
<protein>
    <submittedName>
        <fullName evidence="3">Transcriptional regulator, contains XRE-family HTH domain</fullName>
    </submittedName>
</protein>
<evidence type="ECO:0000256" key="1">
    <source>
        <dbReference type="SAM" id="MobiDB-lite"/>
    </source>
</evidence>
<organism evidence="3 4">
    <name type="scientific">Actinopolyspora saharensis</name>
    <dbReference type="NCBI Taxonomy" id="995062"/>
    <lineage>
        <taxon>Bacteria</taxon>
        <taxon>Bacillati</taxon>
        <taxon>Actinomycetota</taxon>
        <taxon>Actinomycetes</taxon>
        <taxon>Actinopolysporales</taxon>
        <taxon>Actinopolysporaceae</taxon>
        <taxon>Actinopolyspora</taxon>
    </lineage>
</organism>